<sequence length="174" mass="19339">MQETRKERPVTGDIHRSARIKATCCPGCFDRMWGNAGEEQVTNRDTQQSEIATMIAMTMRGAGEKCGYMTRGRRSYGGQERNYSISPMVLLLFFNGRASINSASSRQMIDNGERYSFDKVRRSFEIGEDNNELSGSSSSSWSSTLPLNKKASISPAVLFPLNILLLLPLGVSRV</sequence>
<gene>
    <name evidence="1" type="ORF">HETIRDRAFT_437867</name>
</gene>
<dbReference type="InParanoid" id="W4KNG8"/>
<dbReference type="RefSeq" id="XP_009541259.1">
    <property type="nucleotide sequence ID" value="XM_009542964.1"/>
</dbReference>
<proteinExistence type="predicted"/>
<protein>
    <submittedName>
        <fullName evidence="1">Uncharacterized protein</fullName>
    </submittedName>
</protein>
<accession>W4KNG8</accession>
<name>W4KNG8_HETIT</name>
<reference evidence="1 2" key="1">
    <citation type="journal article" date="2012" name="New Phytol.">
        <title>Insight into trade-off between wood decay and parasitism from the genome of a fungal forest pathogen.</title>
        <authorList>
            <person name="Olson A."/>
            <person name="Aerts A."/>
            <person name="Asiegbu F."/>
            <person name="Belbahri L."/>
            <person name="Bouzid O."/>
            <person name="Broberg A."/>
            <person name="Canback B."/>
            <person name="Coutinho P.M."/>
            <person name="Cullen D."/>
            <person name="Dalman K."/>
            <person name="Deflorio G."/>
            <person name="van Diepen L.T."/>
            <person name="Dunand C."/>
            <person name="Duplessis S."/>
            <person name="Durling M."/>
            <person name="Gonthier P."/>
            <person name="Grimwood J."/>
            <person name="Fossdal C.G."/>
            <person name="Hansson D."/>
            <person name="Henrissat B."/>
            <person name="Hietala A."/>
            <person name="Himmelstrand K."/>
            <person name="Hoffmeister D."/>
            <person name="Hogberg N."/>
            <person name="James T.Y."/>
            <person name="Karlsson M."/>
            <person name="Kohler A."/>
            <person name="Kues U."/>
            <person name="Lee Y.H."/>
            <person name="Lin Y.C."/>
            <person name="Lind M."/>
            <person name="Lindquist E."/>
            <person name="Lombard V."/>
            <person name="Lucas S."/>
            <person name="Lunden K."/>
            <person name="Morin E."/>
            <person name="Murat C."/>
            <person name="Park J."/>
            <person name="Raffaello T."/>
            <person name="Rouze P."/>
            <person name="Salamov A."/>
            <person name="Schmutz J."/>
            <person name="Solheim H."/>
            <person name="Stahlberg J."/>
            <person name="Velez H."/>
            <person name="de Vries R.P."/>
            <person name="Wiebenga A."/>
            <person name="Woodward S."/>
            <person name="Yakovlev I."/>
            <person name="Garbelotto M."/>
            <person name="Martin F."/>
            <person name="Grigoriev I.V."/>
            <person name="Stenlid J."/>
        </authorList>
    </citation>
    <scope>NUCLEOTIDE SEQUENCE [LARGE SCALE GENOMIC DNA]</scope>
    <source>
        <strain evidence="1 2">TC 32-1</strain>
    </source>
</reference>
<dbReference type="EMBL" id="KI925454">
    <property type="protein sequence ID" value="ETW87347.1"/>
    <property type="molecule type" value="Genomic_DNA"/>
</dbReference>
<dbReference type="GeneID" id="20674992"/>
<keyword evidence="2" id="KW-1185">Reference proteome</keyword>
<dbReference type="Proteomes" id="UP000030671">
    <property type="component" value="Unassembled WGS sequence"/>
</dbReference>
<dbReference type="AlphaFoldDB" id="W4KNG8"/>
<evidence type="ECO:0000313" key="2">
    <source>
        <dbReference type="Proteomes" id="UP000030671"/>
    </source>
</evidence>
<dbReference type="HOGENOM" id="CLU_1543708_0_0_1"/>
<dbReference type="KEGG" id="hir:HETIRDRAFT_437867"/>
<organism evidence="1 2">
    <name type="scientific">Heterobasidion irregulare (strain TC 32-1)</name>
    <dbReference type="NCBI Taxonomy" id="747525"/>
    <lineage>
        <taxon>Eukaryota</taxon>
        <taxon>Fungi</taxon>
        <taxon>Dikarya</taxon>
        <taxon>Basidiomycota</taxon>
        <taxon>Agaricomycotina</taxon>
        <taxon>Agaricomycetes</taxon>
        <taxon>Russulales</taxon>
        <taxon>Bondarzewiaceae</taxon>
        <taxon>Heterobasidion</taxon>
        <taxon>Heterobasidion annosum species complex</taxon>
    </lineage>
</organism>
<feature type="non-terminal residue" evidence="1">
    <location>
        <position position="174"/>
    </location>
</feature>
<evidence type="ECO:0000313" key="1">
    <source>
        <dbReference type="EMBL" id="ETW87347.1"/>
    </source>
</evidence>